<protein>
    <submittedName>
        <fullName evidence="2">Uncharacterized protein</fullName>
    </submittedName>
</protein>
<name>A0A5B3G8X0_9BACT</name>
<accession>A0A5B3G8X0</accession>
<keyword evidence="1" id="KW-0732">Signal</keyword>
<evidence type="ECO:0000256" key="1">
    <source>
        <dbReference type="SAM" id="SignalP"/>
    </source>
</evidence>
<dbReference type="Proteomes" id="UP000323567">
    <property type="component" value="Unassembled WGS sequence"/>
</dbReference>
<organism evidence="2 3">
    <name type="scientific">Alistipes shahii</name>
    <dbReference type="NCBI Taxonomy" id="328814"/>
    <lineage>
        <taxon>Bacteria</taxon>
        <taxon>Pseudomonadati</taxon>
        <taxon>Bacteroidota</taxon>
        <taxon>Bacteroidia</taxon>
        <taxon>Bacteroidales</taxon>
        <taxon>Rikenellaceae</taxon>
        <taxon>Alistipes</taxon>
    </lineage>
</organism>
<dbReference type="AlphaFoldDB" id="A0A5B3G8X0"/>
<dbReference type="RefSeq" id="WP_149887371.1">
    <property type="nucleotide sequence ID" value="NZ_DBFCRZ010000127.1"/>
</dbReference>
<proteinExistence type="predicted"/>
<reference evidence="2 3" key="1">
    <citation type="journal article" date="2019" name="Nat. Med.">
        <title>A library of human gut bacterial isolates paired with longitudinal multiomics data enables mechanistic microbiome research.</title>
        <authorList>
            <person name="Poyet M."/>
            <person name="Groussin M."/>
            <person name="Gibbons S.M."/>
            <person name="Avila-Pacheco J."/>
            <person name="Jiang X."/>
            <person name="Kearney S.M."/>
            <person name="Perrotta A.R."/>
            <person name="Berdy B."/>
            <person name="Zhao S."/>
            <person name="Lieberman T.D."/>
            <person name="Swanson P.K."/>
            <person name="Smith M."/>
            <person name="Roesemann S."/>
            <person name="Alexander J.E."/>
            <person name="Rich S.A."/>
            <person name="Livny J."/>
            <person name="Vlamakis H."/>
            <person name="Clish C."/>
            <person name="Bullock K."/>
            <person name="Deik A."/>
            <person name="Scott J."/>
            <person name="Pierce K.A."/>
            <person name="Xavier R.J."/>
            <person name="Alm E.J."/>
        </authorList>
    </citation>
    <scope>NUCLEOTIDE SEQUENCE [LARGE SCALE GENOMIC DNA]</scope>
    <source>
        <strain evidence="2 3">BIOML-A2</strain>
    </source>
</reference>
<feature type="signal peptide" evidence="1">
    <location>
        <begin position="1"/>
        <end position="19"/>
    </location>
</feature>
<comment type="caution">
    <text evidence="2">The sequence shown here is derived from an EMBL/GenBank/DDBJ whole genome shotgun (WGS) entry which is preliminary data.</text>
</comment>
<gene>
    <name evidence="2" type="ORF">F2Y13_08520</name>
</gene>
<dbReference type="EMBL" id="VVXK01000010">
    <property type="protein sequence ID" value="KAA2370103.1"/>
    <property type="molecule type" value="Genomic_DNA"/>
</dbReference>
<evidence type="ECO:0000313" key="2">
    <source>
        <dbReference type="EMBL" id="KAA2370103.1"/>
    </source>
</evidence>
<evidence type="ECO:0000313" key="3">
    <source>
        <dbReference type="Proteomes" id="UP000323567"/>
    </source>
</evidence>
<feature type="chain" id="PRO_5022722733" evidence="1">
    <location>
        <begin position="20"/>
        <end position="190"/>
    </location>
</feature>
<sequence>MKKLLLTICTSLFCVLSYAQTEHLTFKGLPIDGNKQEFVKELKRCGYIVELGSDDCLSGEFVGRACLVIIHSTPRTDIVCGVTVIFEQVYDAWSQIKSAYENLVWFYSKKYGDPILDKKEFTGTWKDGDGHELFALKHDQCIYKTDFSYIKDDVLIGYVMIEMTNTCRIVINYYDTANVALMRKEQVQDI</sequence>